<comment type="caution">
    <text evidence="2">The sequence shown here is derived from an EMBL/GenBank/DDBJ whole genome shotgun (WGS) entry which is preliminary data.</text>
</comment>
<proteinExistence type="predicted"/>
<dbReference type="AlphaFoldDB" id="A0A9N9KJ55"/>
<organism evidence="2 3">
    <name type="scientific">Cetraspora pellucida</name>
    <dbReference type="NCBI Taxonomy" id="1433469"/>
    <lineage>
        <taxon>Eukaryota</taxon>
        <taxon>Fungi</taxon>
        <taxon>Fungi incertae sedis</taxon>
        <taxon>Mucoromycota</taxon>
        <taxon>Glomeromycotina</taxon>
        <taxon>Glomeromycetes</taxon>
        <taxon>Diversisporales</taxon>
        <taxon>Gigasporaceae</taxon>
        <taxon>Cetraspora</taxon>
    </lineage>
</organism>
<feature type="non-terminal residue" evidence="2">
    <location>
        <position position="69"/>
    </location>
</feature>
<sequence>NPEKRKEKKVSKKDKNYKTQKKRSKIHHNDDARLRNMLQELERVHKTTRHKKNGDSPKMMTQGPMSMLQ</sequence>
<feature type="non-terminal residue" evidence="2">
    <location>
        <position position="1"/>
    </location>
</feature>
<protein>
    <submittedName>
        <fullName evidence="2">10827_t:CDS:1</fullName>
    </submittedName>
</protein>
<gene>
    <name evidence="2" type="ORF">CPELLU_LOCUS21274</name>
</gene>
<name>A0A9N9KJ55_9GLOM</name>
<accession>A0A9N9KJ55</accession>
<evidence type="ECO:0000313" key="2">
    <source>
        <dbReference type="EMBL" id="CAG8835690.1"/>
    </source>
</evidence>
<evidence type="ECO:0000256" key="1">
    <source>
        <dbReference type="SAM" id="MobiDB-lite"/>
    </source>
</evidence>
<feature type="region of interest" description="Disordered" evidence="1">
    <location>
        <begin position="1"/>
        <end position="30"/>
    </location>
</feature>
<feature type="region of interest" description="Disordered" evidence="1">
    <location>
        <begin position="46"/>
        <end position="69"/>
    </location>
</feature>
<feature type="compositionally biased region" description="Basic residues" evidence="1">
    <location>
        <begin position="1"/>
        <end position="12"/>
    </location>
</feature>
<reference evidence="2" key="1">
    <citation type="submission" date="2021-06" db="EMBL/GenBank/DDBJ databases">
        <authorList>
            <person name="Kallberg Y."/>
            <person name="Tangrot J."/>
            <person name="Rosling A."/>
        </authorList>
    </citation>
    <scope>NUCLEOTIDE SEQUENCE</scope>
    <source>
        <strain evidence="2">FL966</strain>
    </source>
</reference>
<dbReference type="Proteomes" id="UP000789759">
    <property type="component" value="Unassembled WGS sequence"/>
</dbReference>
<evidence type="ECO:0000313" key="3">
    <source>
        <dbReference type="Proteomes" id="UP000789759"/>
    </source>
</evidence>
<dbReference type="EMBL" id="CAJVQA010076643">
    <property type="protein sequence ID" value="CAG8835690.1"/>
    <property type="molecule type" value="Genomic_DNA"/>
</dbReference>
<keyword evidence="3" id="KW-1185">Reference proteome</keyword>